<evidence type="ECO:0000313" key="4">
    <source>
        <dbReference type="Proteomes" id="UP000233549"/>
    </source>
</evidence>
<feature type="domain" description="DEAD-box helicase OB fold" evidence="1">
    <location>
        <begin position="4"/>
        <end position="51"/>
    </location>
</feature>
<dbReference type="InterPro" id="IPR011709">
    <property type="entry name" value="DEAD-box_helicase_OB_fold"/>
</dbReference>
<feature type="domain" description="RNA helicase HrpA C-terminal" evidence="2">
    <location>
        <begin position="65"/>
        <end position="112"/>
    </location>
</feature>
<dbReference type="InterPro" id="IPR024590">
    <property type="entry name" value="HrpA_C"/>
</dbReference>
<name>A0AAP8HTM8_ECOLX</name>
<dbReference type="EMBL" id="PITP01000609">
    <property type="protein sequence ID" value="PKD78459.1"/>
    <property type="molecule type" value="Genomic_DNA"/>
</dbReference>
<evidence type="ECO:0000259" key="1">
    <source>
        <dbReference type="Pfam" id="PF07717"/>
    </source>
</evidence>
<comment type="caution">
    <text evidence="3">The sequence shown here is derived from an EMBL/GenBank/DDBJ whole genome shotgun (WGS) entry which is preliminary data.</text>
</comment>
<proteinExistence type="predicted"/>
<organism evidence="3 4">
    <name type="scientific">Escherichia coli</name>
    <dbReference type="NCBI Taxonomy" id="562"/>
    <lineage>
        <taxon>Bacteria</taxon>
        <taxon>Pseudomonadati</taxon>
        <taxon>Pseudomonadota</taxon>
        <taxon>Gammaproteobacteria</taxon>
        <taxon>Enterobacterales</taxon>
        <taxon>Enterobacteriaceae</taxon>
        <taxon>Escherichia</taxon>
    </lineage>
</organism>
<evidence type="ECO:0008006" key="5">
    <source>
        <dbReference type="Google" id="ProtNLM"/>
    </source>
</evidence>
<dbReference type="Pfam" id="PF11898">
    <property type="entry name" value="DUF3418"/>
    <property type="match status" value="1"/>
</dbReference>
<feature type="non-terminal residue" evidence="3">
    <location>
        <position position="1"/>
    </location>
</feature>
<feature type="non-terminal residue" evidence="3">
    <location>
        <position position="112"/>
    </location>
</feature>
<accession>A0AAP8HTM8</accession>
<evidence type="ECO:0000313" key="3">
    <source>
        <dbReference type="EMBL" id="PKD78459.1"/>
    </source>
</evidence>
<dbReference type="Pfam" id="PF07717">
    <property type="entry name" value="OB_NTP_bind"/>
    <property type="match status" value="1"/>
</dbReference>
<protein>
    <recommendedName>
        <fullName evidence="5">DUF3418 domain-containing protein</fullName>
    </recommendedName>
</protein>
<sequence length="112" mass="13066">REIRFHIHPGSRLVKKAGRWIVAAELVETTRLYARCVARIDPVWLEKVGAHLIRKNWSDPRWEKKAGQVVANERATLYGLTIYTGRRIQYGRVHPREARELFIRQALVPGEI</sequence>
<dbReference type="Proteomes" id="UP000233549">
    <property type="component" value="Unassembled WGS sequence"/>
</dbReference>
<gene>
    <name evidence="3" type="ORF">CWS33_30175</name>
</gene>
<reference evidence="3 4" key="1">
    <citation type="submission" date="2017-12" db="EMBL/GenBank/DDBJ databases">
        <title>Rapid rising of carbapenem-resistant Enterobacteriaceae(CRE) and emergence of colistin resistance genemcr-1 in CRE in the hospital of Henan, China.</title>
        <authorList>
            <person name="Sun Q."/>
            <person name="Zhang R."/>
            <person name="Li Y."/>
            <person name="Shen Y."/>
            <person name="Zhang Y."/>
            <person name="Yang J."/>
            <person name="Shu L."/>
            <person name="Zhou H."/>
            <person name="Wang Y."/>
            <person name="Wang B."/>
            <person name="Shen Z."/>
        </authorList>
    </citation>
    <scope>NUCLEOTIDE SEQUENCE [LARGE SCALE GENOMIC DNA]</scope>
    <source>
        <strain evidence="3 4">3512</strain>
    </source>
</reference>
<evidence type="ECO:0000259" key="2">
    <source>
        <dbReference type="Pfam" id="PF11898"/>
    </source>
</evidence>
<dbReference type="AlphaFoldDB" id="A0AAP8HTM8"/>